<keyword evidence="3" id="KW-1185">Reference proteome</keyword>
<organism evidence="2 3">
    <name type="scientific">Postechiella marina</name>
    <dbReference type="NCBI Taxonomy" id="943941"/>
    <lineage>
        <taxon>Bacteria</taxon>
        <taxon>Pseudomonadati</taxon>
        <taxon>Bacteroidota</taxon>
        <taxon>Flavobacteriia</taxon>
        <taxon>Flavobacteriales</taxon>
        <taxon>Flavobacteriaceae</taxon>
        <taxon>Postechiella</taxon>
    </lineage>
</organism>
<dbReference type="RefSeq" id="WP_344787889.1">
    <property type="nucleotide sequence ID" value="NZ_BAABCA010000003.1"/>
</dbReference>
<reference evidence="3" key="1">
    <citation type="journal article" date="2019" name="Int. J. Syst. Evol. Microbiol.">
        <title>The Global Catalogue of Microorganisms (GCM) 10K type strain sequencing project: providing services to taxonomists for standard genome sequencing and annotation.</title>
        <authorList>
            <consortium name="The Broad Institute Genomics Platform"/>
            <consortium name="The Broad Institute Genome Sequencing Center for Infectious Disease"/>
            <person name="Wu L."/>
            <person name="Ma J."/>
        </authorList>
    </citation>
    <scope>NUCLEOTIDE SEQUENCE [LARGE SCALE GENOMIC DNA]</scope>
    <source>
        <strain evidence="3">JCM 17630</strain>
    </source>
</reference>
<dbReference type="SUPFAM" id="SSF54523">
    <property type="entry name" value="Pili subunits"/>
    <property type="match status" value="1"/>
</dbReference>
<proteinExistence type="predicted"/>
<name>A0ABP8C9D1_9FLAO</name>
<evidence type="ECO:0000313" key="3">
    <source>
        <dbReference type="Proteomes" id="UP001501496"/>
    </source>
</evidence>
<gene>
    <name evidence="2" type="ORF">GCM10022291_18400</name>
</gene>
<keyword evidence="1" id="KW-0812">Transmembrane</keyword>
<keyword evidence="1" id="KW-1133">Transmembrane helix</keyword>
<dbReference type="Proteomes" id="UP001501496">
    <property type="component" value="Unassembled WGS sequence"/>
</dbReference>
<comment type="caution">
    <text evidence="2">The sequence shown here is derived from an EMBL/GenBank/DDBJ whole genome shotgun (WGS) entry which is preliminary data.</text>
</comment>
<sequence>MKTKKDSTLKIPSYNLQEVLIVLVIVGVLLLLALPNLMPLISKTKSVEAQTQLKFIYNSQTTYRYMYSKYAQDLSEVDFEAPKTVNQNGTSNYNYELLTANNSSFKARATAITDFDGDGTFNVWEIDENGVPKQTVKD</sequence>
<dbReference type="InterPro" id="IPR045584">
    <property type="entry name" value="Pilin-like"/>
</dbReference>
<evidence type="ECO:0000256" key="1">
    <source>
        <dbReference type="SAM" id="Phobius"/>
    </source>
</evidence>
<dbReference type="Gene3D" id="3.30.700.10">
    <property type="entry name" value="Glycoprotein, Type 4 Pilin"/>
    <property type="match status" value="1"/>
</dbReference>
<feature type="transmembrane region" description="Helical" evidence="1">
    <location>
        <begin position="20"/>
        <end position="38"/>
    </location>
</feature>
<dbReference type="EMBL" id="BAABCA010000003">
    <property type="protein sequence ID" value="GAA4235727.1"/>
    <property type="molecule type" value="Genomic_DNA"/>
</dbReference>
<keyword evidence="1" id="KW-0472">Membrane</keyword>
<accession>A0ABP8C9D1</accession>
<protein>
    <submittedName>
        <fullName evidence="2">Prepilin-type N-terminal cleavage/methylation domain-containing protein</fullName>
    </submittedName>
</protein>
<evidence type="ECO:0000313" key="2">
    <source>
        <dbReference type="EMBL" id="GAA4235727.1"/>
    </source>
</evidence>